<dbReference type="AlphaFoldDB" id="A0A433VMR6"/>
<comment type="caution">
    <text evidence="1">The sequence shown here is derived from an EMBL/GenBank/DDBJ whole genome shotgun (WGS) entry which is preliminary data.</text>
</comment>
<accession>A0A433VMR6</accession>
<dbReference type="RefSeq" id="WP_127081133.1">
    <property type="nucleotide sequence ID" value="NZ_RSCL01000005.1"/>
</dbReference>
<organism evidence="1 2">
    <name type="scientific">Dulcicalothrix desertica PCC 7102</name>
    <dbReference type="NCBI Taxonomy" id="232991"/>
    <lineage>
        <taxon>Bacteria</taxon>
        <taxon>Bacillati</taxon>
        <taxon>Cyanobacteriota</taxon>
        <taxon>Cyanophyceae</taxon>
        <taxon>Nostocales</taxon>
        <taxon>Calotrichaceae</taxon>
        <taxon>Dulcicalothrix</taxon>
    </lineage>
</organism>
<reference evidence="1" key="1">
    <citation type="submission" date="2018-12" db="EMBL/GenBank/DDBJ databases">
        <authorList>
            <person name="Will S."/>
            <person name="Neumann-Schaal M."/>
            <person name="Henke P."/>
        </authorList>
    </citation>
    <scope>NUCLEOTIDE SEQUENCE</scope>
    <source>
        <strain evidence="1">PCC 7102</strain>
    </source>
</reference>
<sequence length="103" mass="10516">MFELEALLLGLEPMTAAVIGVGALVAAPVLGAIDAATGHNVSEAARTSAKTGLVWVFQAFDKVQSSAAEASESFQDLVAEAKADLRSSKNGTGDLSPREVTIG</sequence>
<name>A0A433VMR6_9CYAN</name>
<dbReference type="EMBL" id="RSCL01000005">
    <property type="protein sequence ID" value="RUT07315.1"/>
    <property type="molecule type" value="Genomic_DNA"/>
</dbReference>
<proteinExistence type="predicted"/>
<evidence type="ECO:0000313" key="2">
    <source>
        <dbReference type="Proteomes" id="UP000271624"/>
    </source>
</evidence>
<protein>
    <submittedName>
        <fullName evidence="1">DUF5132 domain-containing protein</fullName>
    </submittedName>
</protein>
<evidence type="ECO:0000313" key="1">
    <source>
        <dbReference type="EMBL" id="RUT07315.1"/>
    </source>
</evidence>
<reference evidence="1" key="2">
    <citation type="journal article" date="2019" name="Genome Biol. Evol.">
        <title>Day and night: Metabolic profiles and evolutionary relationships of six axenic non-marine cyanobacteria.</title>
        <authorList>
            <person name="Will S.E."/>
            <person name="Henke P."/>
            <person name="Boedeker C."/>
            <person name="Huang S."/>
            <person name="Brinkmann H."/>
            <person name="Rohde M."/>
            <person name="Jarek M."/>
            <person name="Friedl T."/>
            <person name="Seufert S."/>
            <person name="Schumacher M."/>
            <person name="Overmann J."/>
            <person name="Neumann-Schaal M."/>
            <person name="Petersen J."/>
        </authorList>
    </citation>
    <scope>NUCLEOTIDE SEQUENCE [LARGE SCALE GENOMIC DNA]</scope>
    <source>
        <strain evidence="1">PCC 7102</strain>
    </source>
</reference>
<gene>
    <name evidence="1" type="ORF">DSM106972_025760</name>
</gene>
<dbReference type="Proteomes" id="UP000271624">
    <property type="component" value="Unassembled WGS sequence"/>
</dbReference>
<keyword evidence="2" id="KW-1185">Reference proteome</keyword>
<dbReference type="OrthoDB" id="532127at2"/>